<dbReference type="Gene3D" id="1.10.340.70">
    <property type="match status" value="1"/>
</dbReference>
<organism evidence="3 4">
    <name type="scientific">Perca fluviatilis</name>
    <name type="common">European perch</name>
    <dbReference type="NCBI Taxonomy" id="8168"/>
    <lineage>
        <taxon>Eukaryota</taxon>
        <taxon>Metazoa</taxon>
        <taxon>Chordata</taxon>
        <taxon>Craniata</taxon>
        <taxon>Vertebrata</taxon>
        <taxon>Euteleostomi</taxon>
        <taxon>Actinopterygii</taxon>
        <taxon>Neopterygii</taxon>
        <taxon>Teleostei</taxon>
        <taxon>Neoteleostei</taxon>
        <taxon>Acanthomorphata</taxon>
        <taxon>Eupercaria</taxon>
        <taxon>Perciformes</taxon>
        <taxon>Percoidei</taxon>
        <taxon>Percidae</taxon>
        <taxon>Percinae</taxon>
        <taxon>Perca</taxon>
    </lineage>
</organism>
<accession>A0A6A5F1Q3</accession>
<sequence>MDPKIVREVLDLKLHNQRKRNQSQHLAKVVLTAEEANSIFEEFHCSQFGGHCGLEKTHRAIISCYCWPGMEEDIRKWVAQCCQCQSKRAHIK</sequence>
<name>A0A6A5F1Q3_PERFL</name>
<evidence type="ECO:0000313" key="3">
    <source>
        <dbReference type="EMBL" id="KAF1384205.1"/>
    </source>
</evidence>
<dbReference type="Pfam" id="PF17921">
    <property type="entry name" value="Integrase_H2C2"/>
    <property type="match status" value="1"/>
</dbReference>
<evidence type="ECO:0000259" key="2">
    <source>
        <dbReference type="Pfam" id="PF17921"/>
    </source>
</evidence>
<evidence type="ECO:0000313" key="4">
    <source>
        <dbReference type="Proteomes" id="UP000465112"/>
    </source>
</evidence>
<comment type="caution">
    <text evidence="3">The sequence shown here is derived from an EMBL/GenBank/DDBJ whole genome shotgun (WGS) entry which is preliminary data.</text>
</comment>
<dbReference type="Proteomes" id="UP000465112">
    <property type="component" value="Chromosome 11"/>
</dbReference>
<proteinExistence type="predicted"/>
<evidence type="ECO:0000256" key="1">
    <source>
        <dbReference type="ARBA" id="ARBA00039658"/>
    </source>
</evidence>
<feature type="domain" description="Integrase zinc-binding" evidence="2">
    <location>
        <begin position="34"/>
        <end position="89"/>
    </location>
</feature>
<dbReference type="AlphaFoldDB" id="A0A6A5F1Q3"/>
<dbReference type="EMBL" id="VHII01000011">
    <property type="protein sequence ID" value="KAF1384205.1"/>
    <property type="molecule type" value="Genomic_DNA"/>
</dbReference>
<keyword evidence="4" id="KW-1185">Reference proteome</keyword>
<protein>
    <recommendedName>
        <fullName evidence="1">Gypsy retrotransposon integrase-like protein 1</fullName>
    </recommendedName>
</protein>
<reference evidence="3 4" key="1">
    <citation type="submission" date="2019-06" db="EMBL/GenBank/DDBJ databases">
        <title>A chromosome-scale genome assembly of the European perch, Perca fluviatilis.</title>
        <authorList>
            <person name="Roques C."/>
            <person name="Zahm M."/>
            <person name="Cabau C."/>
            <person name="Klopp C."/>
            <person name="Bouchez O."/>
            <person name="Donnadieu C."/>
            <person name="Kuhl H."/>
            <person name="Gislard M."/>
            <person name="Guendouz S."/>
            <person name="Journot L."/>
            <person name="Haffray P."/>
            <person name="Bestin A."/>
            <person name="Morvezen R."/>
            <person name="Feron R."/>
            <person name="Wen M."/>
            <person name="Jouanno E."/>
            <person name="Herpin A."/>
            <person name="Schartl M."/>
            <person name="Postlethwait J."/>
            <person name="Schaerlinger B."/>
            <person name="Chardard D."/>
            <person name="Lecocq T."/>
            <person name="Poncet C."/>
            <person name="Jaffrelo L."/>
            <person name="Lampietro C."/>
            <person name="Guiguen Y."/>
        </authorList>
    </citation>
    <scope>NUCLEOTIDE SEQUENCE [LARGE SCALE GENOMIC DNA]</scope>
    <source>
        <tissue evidence="3">Blood</tissue>
    </source>
</reference>
<dbReference type="FunFam" id="1.10.340.70:FF:000001">
    <property type="entry name" value="Retrovirus-related Pol polyprotein from transposon gypsy-like Protein"/>
    <property type="match status" value="1"/>
</dbReference>
<gene>
    <name evidence="3" type="ORF">PFLUV_G00139920</name>
</gene>
<dbReference type="InterPro" id="IPR041588">
    <property type="entry name" value="Integrase_H2C2"/>
</dbReference>